<comment type="caution">
    <text evidence="6">The sequence shown here is derived from an EMBL/GenBank/DDBJ whole genome shotgun (WGS) entry which is preliminary data.</text>
</comment>
<dbReference type="Gene3D" id="1.10.10.10">
    <property type="entry name" value="Winged helix-like DNA-binding domain superfamily/Winged helix DNA-binding domain"/>
    <property type="match status" value="1"/>
</dbReference>
<dbReference type="Proteomes" id="UP001226867">
    <property type="component" value="Unassembled WGS sequence"/>
</dbReference>
<dbReference type="PROSITE" id="PS50931">
    <property type="entry name" value="HTH_LYSR"/>
    <property type="match status" value="1"/>
</dbReference>
<dbReference type="PRINTS" id="PR00039">
    <property type="entry name" value="HTHLYSR"/>
</dbReference>
<evidence type="ECO:0000256" key="2">
    <source>
        <dbReference type="ARBA" id="ARBA00023015"/>
    </source>
</evidence>
<organism evidence="6 7">
    <name type="scientific">Variovorax ginsengisoli</name>
    <dbReference type="NCBI Taxonomy" id="363844"/>
    <lineage>
        <taxon>Bacteria</taxon>
        <taxon>Pseudomonadati</taxon>
        <taxon>Pseudomonadota</taxon>
        <taxon>Betaproteobacteria</taxon>
        <taxon>Burkholderiales</taxon>
        <taxon>Comamonadaceae</taxon>
        <taxon>Variovorax</taxon>
    </lineage>
</organism>
<dbReference type="InterPro" id="IPR005119">
    <property type="entry name" value="LysR_subst-bd"/>
</dbReference>
<feature type="domain" description="HTH lysR-type" evidence="5">
    <location>
        <begin position="6"/>
        <end position="63"/>
    </location>
</feature>
<keyword evidence="3 6" id="KW-0238">DNA-binding</keyword>
<sequence>MRRKIPSTQALICFEAAARHESYTRAAQELALTQSAVSRQITALEAFLGMALFRRTRHGVALTPAGADYARQIARQLDTMERDTLDAMARQGQGGALQLAAVPTFATRWLIPRLPGFAATHPDITVHIETRTRPFLFTDTPFDAALYAGTHEQTANWAGTRSIALLPEEVVPVCSPALIAPRRQIAPAEVARLPLLQQSTRPDGWRQWLEAQGADASRAHSGPRYELFSMLATAAGHGLGCALMPRMLIEAELARGELVIACDRPLRGERSYFLVAPALQDERPALGLFRQWLVAQAGAA</sequence>
<dbReference type="EMBL" id="JAUSRO010000005">
    <property type="protein sequence ID" value="MDP9899622.1"/>
    <property type="molecule type" value="Genomic_DNA"/>
</dbReference>
<dbReference type="PANTHER" id="PTHR30537:SF26">
    <property type="entry name" value="GLYCINE CLEAVAGE SYSTEM TRANSCRIPTIONAL ACTIVATOR"/>
    <property type="match status" value="1"/>
</dbReference>
<name>A0ABT9S5H8_9BURK</name>
<dbReference type="SUPFAM" id="SSF53850">
    <property type="entry name" value="Periplasmic binding protein-like II"/>
    <property type="match status" value="1"/>
</dbReference>
<evidence type="ECO:0000313" key="6">
    <source>
        <dbReference type="EMBL" id="MDP9899622.1"/>
    </source>
</evidence>
<reference evidence="6 7" key="1">
    <citation type="submission" date="2023-07" db="EMBL/GenBank/DDBJ databases">
        <title>Sorghum-associated microbial communities from plants grown in Nebraska, USA.</title>
        <authorList>
            <person name="Schachtman D."/>
        </authorList>
    </citation>
    <scope>NUCLEOTIDE SEQUENCE [LARGE SCALE GENOMIC DNA]</scope>
    <source>
        <strain evidence="6 7">DS1607</strain>
    </source>
</reference>
<dbReference type="InterPro" id="IPR036390">
    <property type="entry name" value="WH_DNA-bd_sf"/>
</dbReference>
<dbReference type="RefSeq" id="WP_307689438.1">
    <property type="nucleotide sequence ID" value="NZ_JAUSRO010000005.1"/>
</dbReference>
<dbReference type="Gene3D" id="3.40.190.10">
    <property type="entry name" value="Periplasmic binding protein-like II"/>
    <property type="match status" value="2"/>
</dbReference>
<accession>A0ABT9S5H8</accession>
<keyword evidence="2" id="KW-0805">Transcription regulation</keyword>
<dbReference type="InterPro" id="IPR000847">
    <property type="entry name" value="LysR_HTH_N"/>
</dbReference>
<evidence type="ECO:0000256" key="4">
    <source>
        <dbReference type="ARBA" id="ARBA00023163"/>
    </source>
</evidence>
<gene>
    <name evidence="6" type="ORF">J2W36_001873</name>
</gene>
<dbReference type="InterPro" id="IPR058163">
    <property type="entry name" value="LysR-type_TF_proteobact-type"/>
</dbReference>
<comment type="similarity">
    <text evidence="1">Belongs to the LysR transcriptional regulatory family.</text>
</comment>
<dbReference type="SUPFAM" id="SSF46785">
    <property type="entry name" value="Winged helix' DNA-binding domain"/>
    <property type="match status" value="1"/>
</dbReference>
<dbReference type="InterPro" id="IPR036388">
    <property type="entry name" value="WH-like_DNA-bd_sf"/>
</dbReference>
<keyword evidence="7" id="KW-1185">Reference proteome</keyword>
<dbReference type="Pfam" id="PF03466">
    <property type="entry name" value="LysR_substrate"/>
    <property type="match status" value="1"/>
</dbReference>
<evidence type="ECO:0000313" key="7">
    <source>
        <dbReference type="Proteomes" id="UP001226867"/>
    </source>
</evidence>
<dbReference type="Pfam" id="PF00126">
    <property type="entry name" value="HTH_1"/>
    <property type="match status" value="1"/>
</dbReference>
<dbReference type="GO" id="GO:0003677">
    <property type="term" value="F:DNA binding"/>
    <property type="evidence" value="ECO:0007669"/>
    <property type="project" value="UniProtKB-KW"/>
</dbReference>
<evidence type="ECO:0000259" key="5">
    <source>
        <dbReference type="PROSITE" id="PS50931"/>
    </source>
</evidence>
<evidence type="ECO:0000256" key="1">
    <source>
        <dbReference type="ARBA" id="ARBA00009437"/>
    </source>
</evidence>
<evidence type="ECO:0000256" key="3">
    <source>
        <dbReference type="ARBA" id="ARBA00023125"/>
    </source>
</evidence>
<proteinExistence type="inferred from homology"/>
<protein>
    <submittedName>
        <fullName evidence="6">DNA-binding transcriptional LysR family regulator</fullName>
    </submittedName>
</protein>
<keyword evidence="4" id="KW-0804">Transcription</keyword>
<dbReference type="PANTHER" id="PTHR30537">
    <property type="entry name" value="HTH-TYPE TRANSCRIPTIONAL REGULATOR"/>
    <property type="match status" value="1"/>
</dbReference>